<reference evidence="10" key="1">
    <citation type="journal article" date="2020" name="mSystems">
        <title>Genome- and Community-Level Interaction Insights into Carbon Utilization and Element Cycling Functions of Hydrothermarchaeota in Hydrothermal Sediment.</title>
        <authorList>
            <person name="Zhou Z."/>
            <person name="Liu Y."/>
            <person name="Xu W."/>
            <person name="Pan J."/>
            <person name="Luo Z.H."/>
            <person name="Li M."/>
        </authorList>
    </citation>
    <scope>NUCLEOTIDE SEQUENCE [LARGE SCALE GENOMIC DNA]</scope>
    <source>
        <strain evidence="10">HyVt-443</strain>
    </source>
</reference>
<dbReference type="InterPro" id="IPR056412">
    <property type="entry name" value="Ig_CycH"/>
</dbReference>
<dbReference type="EMBL" id="DRKP01000072">
    <property type="protein sequence ID" value="HEB96061.1"/>
    <property type="molecule type" value="Genomic_DNA"/>
</dbReference>
<name>A0A831RMC0_9GAMM</name>
<dbReference type="GO" id="GO:0030313">
    <property type="term" value="C:cell envelope"/>
    <property type="evidence" value="ECO:0007669"/>
    <property type="project" value="UniProtKB-SubCell"/>
</dbReference>
<accession>A0A831RMC0</accession>
<feature type="coiled-coil region" evidence="6">
    <location>
        <begin position="32"/>
        <end position="84"/>
    </location>
</feature>
<evidence type="ECO:0000259" key="8">
    <source>
        <dbReference type="Pfam" id="PF23892"/>
    </source>
</evidence>
<sequence length="418" mass="44823">MMLFWIIVAAMMLAAVAILAPALLRNRSGDELDRDQQNVVIARERLAELESERDSGALTGDQYRQAKEELEQALLQDLEQQESAAQAQGAAERRLSLIGLGAIVVLVPLIGIGLYSRLGSPELALPPDQRATAHQGAGSGQTMSLEQMVTALVGRLKDNPDDAEGWFLLGRTYMAMKKFDKAAATFERLQQMVGDEPVVLLAWADAQAMSQQGDLSGRPAELIRKAVSVAPDDPTALWLAGMVEEQAGDHELALTYWERLAPMVQDDPESKQRVDSLIAMARKKAGLPPKSTAATPAKVAAAAGPGIRVRVALAPELAAKAEPEESLFIYAKALKGPRMPLAAARMKVKDLPVELTLDDSSAMMPQMKLSNFDQVLVGARVSRSGNAITASGDLKGEVSPVPVGRDGVVEILIDQVVP</sequence>
<evidence type="ECO:0000256" key="6">
    <source>
        <dbReference type="SAM" id="Coils"/>
    </source>
</evidence>
<keyword evidence="4 5" id="KW-0802">TPR repeat</keyword>
<dbReference type="NCBIfam" id="TIGR03142">
    <property type="entry name" value="cytochro_ccmI"/>
    <property type="match status" value="1"/>
</dbReference>
<comment type="caution">
    <text evidence="10">The sequence shown here is derived from an EMBL/GenBank/DDBJ whole genome shotgun (WGS) entry which is preliminary data.</text>
</comment>
<dbReference type="SMART" id="SM00028">
    <property type="entry name" value="TPR"/>
    <property type="match status" value="2"/>
</dbReference>
<dbReference type="PROSITE" id="PS50005">
    <property type="entry name" value="TPR"/>
    <property type="match status" value="1"/>
</dbReference>
<dbReference type="InterPro" id="IPR019734">
    <property type="entry name" value="TPR_rpt"/>
</dbReference>
<proteinExistence type="predicted"/>
<evidence type="ECO:0000256" key="3">
    <source>
        <dbReference type="ARBA" id="ARBA00022748"/>
    </source>
</evidence>
<dbReference type="InterPro" id="IPR011990">
    <property type="entry name" value="TPR-like_helical_dom_sf"/>
</dbReference>
<keyword evidence="7" id="KW-1133">Transmembrane helix</keyword>
<protein>
    <submittedName>
        <fullName evidence="10">C-type cytochrome biogenesis protein CcmI</fullName>
    </submittedName>
</protein>
<dbReference type="InterPro" id="IPR017560">
    <property type="entry name" value="Cyt_c_biogenesis_CcmI"/>
</dbReference>
<feature type="repeat" description="TPR" evidence="5">
    <location>
        <begin position="163"/>
        <end position="196"/>
    </location>
</feature>
<feature type="transmembrane region" description="Helical" evidence="7">
    <location>
        <begin position="95"/>
        <end position="115"/>
    </location>
</feature>
<feature type="domain" description="Cytochrome c-type biogenesis protein H TPR" evidence="9">
    <location>
        <begin position="141"/>
        <end position="268"/>
    </location>
</feature>
<evidence type="ECO:0000256" key="5">
    <source>
        <dbReference type="PROSITE-ProRule" id="PRU00339"/>
    </source>
</evidence>
<organism evidence="10">
    <name type="scientific">Sedimenticola thiotaurini</name>
    <dbReference type="NCBI Taxonomy" id="1543721"/>
    <lineage>
        <taxon>Bacteria</taxon>
        <taxon>Pseudomonadati</taxon>
        <taxon>Pseudomonadota</taxon>
        <taxon>Gammaproteobacteria</taxon>
        <taxon>Chromatiales</taxon>
        <taxon>Sedimenticolaceae</taxon>
        <taxon>Sedimenticola</taxon>
    </lineage>
</organism>
<dbReference type="Pfam" id="PF23892">
    <property type="entry name" value="Ig_CycH"/>
    <property type="match status" value="1"/>
</dbReference>
<feature type="transmembrane region" description="Helical" evidence="7">
    <location>
        <begin position="6"/>
        <end position="24"/>
    </location>
</feature>
<keyword evidence="2" id="KW-0677">Repeat</keyword>
<keyword evidence="7" id="KW-0472">Membrane</keyword>
<dbReference type="PANTHER" id="PTHR47870:SF4">
    <property type="entry name" value="CYTOCHROME C-TYPE BIOGENESIS PROTEIN CYCH"/>
    <property type="match status" value="1"/>
</dbReference>
<evidence type="ECO:0000256" key="4">
    <source>
        <dbReference type="ARBA" id="ARBA00022803"/>
    </source>
</evidence>
<dbReference type="InterPro" id="IPR051263">
    <property type="entry name" value="C-type_cytochrome_biogenesis"/>
</dbReference>
<keyword evidence="3" id="KW-0201">Cytochrome c-type biogenesis</keyword>
<dbReference type="Pfam" id="PF23914">
    <property type="entry name" value="TPR_CcmH_CycH"/>
    <property type="match status" value="1"/>
</dbReference>
<evidence type="ECO:0000256" key="1">
    <source>
        <dbReference type="ARBA" id="ARBA00004196"/>
    </source>
</evidence>
<comment type="subcellular location">
    <subcellularLocation>
        <location evidence="1">Cell envelope</location>
    </subcellularLocation>
</comment>
<dbReference type="Proteomes" id="UP000886251">
    <property type="component" value="Unassembled WGS sequence"/>
</dbReference>
<evidence type="ECO:0000256" key="2">
    <source>
        <dbReference type="ARBA" id="ARBA00022737"/>
    </source>
</evidence>
<dbReference type="AlphaFoldDB" id="A0A831RMC0"/>
<evidence type="ECO:0000256" key="7">
    <source>
        <dbReference type="SAM" id="Phobius"/>
    </source>
</evidence>
<dbReference type="Gene3D" id="1.25.40.10">
    <property type="entry name" value="Tetratricopeptide repeat domain"/>
    <property type="match status" value="1"/>
</dbReference>
<keyword evidence="6" id="KW-0175">Coiled coil</keyword>
<dbReference type="GO" id="GO:0017004">
    <property type="term" value="P:cytochrome complex assembly"/>
    <property type="evidence" value="ECO:0007669"/>
    <property type="project" value="UniProtKB-KW"/>
</dbReference>
<feature type="domain" description="Cytochrome c-type biogenesis protein H Ig-like" evidence="8">
    <location>
        <begin position="307"/>
        <end position="414"/>
    </location>
</feature>
<evidence type="ECO:0000259" key="9">
    <source>
        <dbReference type="Pfam" id="PF23914"/>
    </source>
</evidence>
<dbReference type="InterPro" id="IPR056413">
    <property type="entry name" value="TPR_CcmH_CycH"/>
</dbReference>
<gene>
    <name evidence="10" type="primary">ccmI</name>
    <name evidence="10" type="ORF">ENI96_06500</name>
</gene>
<dbReference type="SUPFAM" id="SSF48452">
    <property type="entry name" value="TPR-like"/>
    <property type="match status" value="2"/>
</dbReference>
<dbReference type="PANTHER" id="PTHR47870">
    <property type="entry name" value="CYTOCHROME C-TYPE BIOGENESIS PROTEIN CCMH"/>
    <property type="match status" value="1"/>
</dbReference>
<dbReference type="GO" id="GO:0005886">
    <property type="term" value="C:plasma membrane"/>
    <property type="evidence" value="ECO:0007669"/>
    <property type="project" value="TreeGrafter"/>
</dbReference>
<evidence type="ECO:0000313" key="10">
    <source>
        <dbReference type="EMBL" id="HEB96061.1"/>
    </source>
</evidence>
<keyword evidence="7" id="KW-0812">Transmembrane</keyword>